<accession>A0A5B9DVM6</accession>
<proteinExistence type="predicted"/>
<gene>
    <name evidence="2" type="ORF">FNA67_05875</name>
</gene>
<keyword evidence="3" id="KW-1185">Reference proteome</keyword>
<protein>
    <submittedName>
        <fullName evidence="2">VOC family protein</fullName>
    </submittedName>
</protein>
<dbReference type="SUPFAM" id="SSF54593">
    <property type="entry name" value="Glyoxalase/Bleomycin resistance protein/Dihydroxybiphenyl dioxygenase"/>
    <property type="match status" value="1"/>
</dbReference>
<dbReference type="KEGG" id="yti:FNA67_05875"/>
<name>A0A5B9DVM6_9HYPH</name>
<dbReference type="Gene3D" id="3.10.180.10">
    <property type="entry name" value="2,3-Dihydroxybiphenyl 1,2-Dioxygenase, domain 1"/>
    <property type="match status" value="1"/>
</dbReference>
<dbReference type="AlphaFoldDB" id="A0A5B9DVM6"/>
<dbReference type="EMBL" id="CP041690">
    <property type="protein sequence ID" value="QEE22709.1"/>
    <property type="molecule type" value="Genomic_DNA"/>
</dbReference>
<dbReference type="OrthoDB" id="485032at2"/>
<dbReference type="InterPro" id="IPR029068">
    <property type="entry name" value="Glyas_Bleomycin-R_OHBP_Dase"/>
</dbReference>
<dbReference type="Proteomes" id="UP000321062">
    <property type="component" value="Chromosome"/>
</dbReference>
<dbReference type="Pfam" id="PF00903">
    <property type="entry name" value="Glyoxalase"/>
    <property type="match status" value="1"/>
</dbReference>
<evidence type="ECO:0000259" key="1">
    <source>
        <dbReference type="Pfam" id="PF00903"/>
    </source>
</evidence>
<evidence type="ECO:0000313" key="2">
    <source>
        <dbReference type="EMBL" id="QEE22709.1"/>
    </source>
</evidence>
<reference evidence="2 3" key="1">
    <citation type="journal article" date="2015" name="Int. J. Syst. Evol. Microbiol.">
        <title>Youhaiella tibetensis gen. nov., sp. nov., isolated from subsurface sediment.</title>
        <authorList>
            <person name="Wang Y.X."/>
            <person name="Huang F.Q."/>
            <person name="Nogi Y."/>
            <person name="Pang S.J."/>
            <person name="Wang P.K."/>
            <person name="Lv J."/>
        </authorList>
    </citation>
    <scope>NUCLEOTIDE SEQUENCE [LARGE SCALE GENOMIC DNA]</scope>
    <source>
        <strain evidence="3">fig4</strain>
    </source>
</reference>
<feature type="domain" description="Glyoxalase/fosfomycin resistance/dioxygenase" evidence="1">
    <location>
        <begin position="16"/>
        <end position="120"/>
    </location>
</feature>
<dbReference type="InterPro" id="IPR004360">
    <property type="entry name" value="Glyas_Fos-R_dOase_dom"/>
</dbReference>
<evidence type="ECO:0000313" key="3">
    <source>
        <dbReference type="Proteomes" id="UP000321062"/>
    </source>
</evidence>
<sequence length="131" mass="13941">MDAFLESLSSPVHNEIGAIFIPVSDIAAARDWYCALLGREPTGDILFGHLWVVPMRAGSGLVLDSKDFGGPHDGKPAFHFNSRDLPAAHAKCAALGVDALGPIVDGMFFTFKDPDGNLLMVADVPPSQHSL</sequence>
<organism evidence="2 3">
    <name type="scientific">Paradevosia tibetensis</name>
    <dbReference type="NCBI Taxonomy" id="1447062"/>
    <lineage>
        <taxon>Bacteria</taxon>
        <taxon>Pseudomonadati</taxon>
        <taxon>Pseudomonadota</taxon>
        <taxon>Alphaproteobacteria</taxon>
        <taxon>Hyphomicrobiales</taxon>
        <taxon>Devosiaceae</taxon>
        <taxon>Paradevosia</taxon>
    </lineage>
</organism>